<evidence type="ECO:0000313" key="3">
    <source>
        <dbReference type="Proteomes" id="UP001459277"/>
    </source>
</evidence>
<organism evidence="2 3">
    <name type="scientific">Lithocarpus litseifolius</name>
    <dbReference type="NCBI Taxonomy" id="425828"/>
    <lineage>
        <taxon>Eukaryota</taxon>
        <taxon>Viridiplantae</taxon>
        <taxon>Streptophyta</taxon>
        <taxon>Embryophyta</taxon>
        <taxon>Tracheophyta</taxon>
        <taxon>Spermatophyta</taxon>
        <taxon>Magnoliopsida</taxon>
        <taxon>eudicotyledons</taxon>
        <taxon>Gunneridae</taxon>
        <taxon>Pentapetalae</taxon>
        <taxon>rosids</taxon>
        <taxon>fabids</taxon>
        <taxon>Fagales</taxon>
        <taxon>Fagaceae</taxon>
        <taxon>Lithocarpus</taxon>
    </lineage>
</organism>
<dbReference type="EMBL" id="JAZDWU010000010">
    <property type="protein sequence ID" value="KAK9989052.1"/>
    <property type="molecule type" value="Genomic_DNA"/>
</dbReference>
<proteinExistence type="inferred from homology"/>
<dbReference type="AlphaFoldDB" id="A0AAW2BT99"/>
<gene>
    <name evidence="2" type="ORF">SO802_029291</name>
</gene>
<dbReference type="Gene3D" id="3.40.50.2000">
    <property type="entry name" value="Glycogen Phosphorylase B"/>
    <property type="match status" value="1"/>
</dbReference>
<dbReference type="PANTHER" id="PTHR11926">
    <property type="entry name" value="GLUCOSYL/GLUCURONOSYL TRANSFERASES"/>
    <property type="match status" value="1"/>
</dbReference>
<reference evidence="2 3" key="1">
    <citation type="submission" date="2024-01" db="EMBL/GenBank/DDBJ databases">
        <title>A telomere-to-telomere, gap-free genome of sweet tea (Lithocarpus litseifolius).</title>
        <authorList>
            <person name="Zhou J."/>
        </authorList>
    </citation>
    <scope>NUCLEOTIDE SEQUENCE [LARGE SCALE GENOMIC DNA]</scope>
    <source>
        <strain evidence="2">Zhou-2022a</strain>
        <tissue evidence="2">Leaf</tissue>
    </source>
</reference>
<comment type="caution">
    <text evidence="2">The sequence shown here is derived from an EMBL/GenBank/DDBJ whole genome shotgun (WGS) entry which is preliminary data.</text>
</comment>
<accession>A0AAW2BT99</accession>
<name>A0AAW2BT99_9ROSI</name>
<comment type="similarity">
    <text evidence="1">Belongs to the UDP-glycosyltransferase family.</text>
</comment>
<dbReference type="Proteomes" id="UP001459277">
    <property type="component" value="Unassembled WGS sequence"/>
</dbReference>
<evidence type="ECO:0000313" key="2">
    <source>
        <dbReference type="EMBL" id="KAK9989052.1"/>
    </source>
</evidence>
<dbReference type="GO" id="GO:0080044">
    <property type="term" value="F:quercetin 7-O-glucosyltransferase activity"/>
    <property type="evidence" value="ECO:0007669"/>
    <property type="project" value="TreeGrafter"/>
</dbReference>
<dbReference type="SUPFAM" id="SSF53756">
    <property type="entry name" value="UDP-Glycosyltransferase/glycogen phosphorylase"/>
    <property type="match status" value="1"/>
</dbReference>
<sequence length="202" mass="22809">MHRHILQENICGACGLEVEDSRHLFWHCPKAKEVWEASGLVKSLELGRIGSFMDLLWLLKISLKLEVELLALVAVLAWCLWSSRNQVNVDVVVFSSLKPVGVGIAVRDQWDNVAAAKLDLPSFIRTTNEDDIMLKFFICESERTPRVSAIILNTFDPFEQDVLDALSSMLPRIYTIGPLMLPDDQIKDDNLKSIGLIYGKKN</sequence>
<evidence type="ECO:0000256" key="1">
    <source>
        <dbReference type="ARBA" id="ARBA00009995"/>
    </source>
</evidence>
<evidence type="ECO:0008006" key="4">
    <source>
        <dbReference type="Google" id="ProtNLM"/>
    </source>
</evidence>
<dbReference type="GO" id="GO:0080043">
    <property type="term" value="F:quercetin 3-O-glucosyltransferase activity"/>
    <property type="evidence" value="ECO:0007669"/>
    <property type="project" value="TreeGrafter"/>
</dbReference>
<keyword evidence="3" id="KW-1185">Reference proteome</keyword>
<dbReference type="PANTHER" id="PTHR11926:SF1498">
    <property type="entry name" value="GLYCOSYLTRANSFERASE"/>
    <property type="match status" value="1"/>
</dbReference>
<protein>
    <recommendedName>
        <fullName evidence="4">Reverse transcriptase zinc-binding domain-containing protein</fullName>
    </recommendedName>
</protein>